<dbReference type="RefSeq" id="WP_170823866.1">
    <property type="nucleotide sequence ID" value="NZ_JAAOXG010000069.1"/>
</dbReference>
<name>A0ABX1VXQ8_9FIRM</name>
<keyword evidence="5 7" id="KW-0413">Isomerase</keyword>
<dbReference type="PANTHER" id="PTHR21197:SF0">
    <property type="entry name" value="UDP-GALACTOPYRANOSE MUTASE"/>
    <property type="match status" value="1"/>
</dbReference>
<dbReference type="EC" id="5.4.99.9" evidence="7"/>
<evidence type="ECO:0000256" key="5">
    <source>
        <dbReference type="ARBA" id="ARBA00023235"/>
    </source>
</evidence>
<evidence type="ECO:0000313" key="8">
    <source>
        <dbReference type="Proteomes" id="UP000539052"/>
    </source>
</evidence>
<proteinExistence type="inferred from homology"/>
<dbReference type="InterPro" id="IPR015899">
    <property type="entry name" value="UDP-GalPyranose_mutase_C"/>
</dbReference>
<evidence type="ECO:0000256" key="2">
    <source>
        <dbReference type="ARBA" id="ARBA00009321"/>
    </source>
</evidence>
<dbReference type="Proteomes" id="UP000539052">
    <property type="component" value="Unassembled WGS sequence"/>
</dbReference>
<keyword evidence="3" id="KW-0285">Flavoprotein</keyword>
<dbReference type="Pfam" id="PF03275">
    <property type="entry name" value="GLF"/>
    <property type="match status" value="1"/>
</dbReference>
<comment type="caution">
    <text evidence="7">The sequence shown here is derived from an EMBL/GenBank/DDBJ whole genome shotgun (WGS) entry which is preliminary data.</text>
</comment>
<evidence type="ECO:0000313" key="7">
    <source>
        <dbReference type="EMBL" id="NNJ32820.1"/>
    </source>
</evidence>
<evidence type="ECO:0000256" key="1">
    <source>
        <dbReference type="ARBA" id="ARBA00001974"/>
    </source>
</evidence>
<protein>
    <submittedName>
        <fullName evidence="7">UDP-galactopyranose mutase</fullName>
        <ecNumber evidence="7">5.4.99.9</ecNumber>
    </submittedName>
</protein>
<dbReference type="GO" id="GO:0008767">
    <property type="term" value="F:UDP-galactopyranose mutase activity"/>
    <property type="evidence" value="ECO:0007669"/>
    <property type="project" value="UniProtKB-EC"/>
</dbReference>
<feature type="domain" description="UDP-galactopyranose mutase C-terminal" evidence="6">
    <location>
        <begin position="154"/>
        <end position="361"/>
    </location>
</feature>
<evidence type="ECO:0000256" key="3">
    <source>
        <dbReference type="ARBA" id="ARBA00022630"/>
    </source>
</evidence>
<dbReference type="NCBIfam" id="TIGR00031">
    <property type="entry name" value="UDP-GALP_mutase"/>
    <property type="match status" value="1"/>
</dbReference>
<keyword evidence="4" id="KW-0274">FAD</keyword>
<reference evidence="7 8" key="1">
    <citation type="submission" date="2020-03" db="EMBL/GenBank/DDBJ databases">
        <title>Genome Sequence of industrial isolate, B5A.</title>
        <authorList>
            <person name="Sharma S."/>
            <person name="Patil P.B."/>
            <person name="Korpole S."/>
        </authorList>
    </citation>
    <scope>NUCLEOTIDE SEQUENCE [LARGE SCALE GENOMIC DNA]</scope>
    <source>
        <strain evidence="7 8">PI-S10-B5A</strain>
    </source>
</reference>
<dbReference type="InterPro" id="IPR004379">
    <property type="entry name" value="UDP-GALP_mutase"/>
</dbReference>
<evidence type="ECO:0000259" key="6">
    <source>
        <dbReference type="Pfam" id="PF03275"/>
    </source>
</evidence>
<dbReference type="SUPFAM" id="SSF51971">
    <property type="entry name" value="Nucleotide-binding domain"/>
    <property type="match status" value="1"/>
</dbReference>
<comment type="cofactor">
    <cofactor evidence="1">
        <name>FAD</name>
        <dbReference type="ChEBI" id="CHEBI:57692"/>
    </cofactor>
</comment>
<dbReference type="Pfam" id="PF13450">
    <property type="entry name" value="NAD_binding_8"/>
    <property type="match status" value="1"/>
</dbReference>
<dbReference type="PANTHER" id="PTHR21197">
    <property type="entry name" value="UDP-GALACTOPYRANOSE MUTASE"/>
    <property type="match status" value="1"/>
</dbReference>
<dbReference type="SUPFAM" id="SSF54373">
    <property type="entry name" value="FAD-linked reductases, C-terminal domain"/>
    <property type="match status" value="1"/>
</dbReference>
<gene>
    <name evidence="7" type="primary">glf</name>
    <name evidence="7" type="ORF">G9470_23965</name>
</gene>
<organism evidence="7 8">
    <name type="scientific">Lacrimispora defluvii</name>
    <dbReference type="NCBI Taxonomy" id="2719233"/>
    <lineage>
        <taxon>Bacteria</taxon>
        <taxon>Bacillati</taxon>
        <taxon>Bacillota</taxon>
        <taxon>Clostridia</taxon>
        <taxon>Lachnospirales</taxon>
        <taxon>Lachnospiraceae</taxon>
        <taxon>Lacrimispora</taxon>
    </lineage>
</organism>
<accession>A0ABX1VXQ8</accession>
<dbReference type="EMBL" id="JAAOXG010000069">
    <property type="protein sequence ID" value="NNJ32820.1"/>
    <property type="molecule type" value="Genomic_DNA"/>
</dbReference>
<keyword evidence="8" id="KW-1185">Reference proteome</keyword>
<dbReference type="Gene3D" id="3.40.50.720">
    <property type="entry name" value="NAD(P)-binding Rossmann-like Domain"/>
    <property type="match status" value="3"/>
</dbReference>
<comment type="similarity">
    <text evidence="2">Belongs to the UDP-galactopyranose/dTDP-fucopyranose mutase family.</text>
</comment>
<sequence length="383" mass="44668">MEKVLIVGSGIVGCVIAREMADLGLNVEIWDRRNHIGGNMYDYKDEYGILVHKYGPHIFHTNNERVYEYMMKYAEWKKFHLICGALIDDICTPTAFNLKTIDLFYTKERADELKRHIKNVFGDRESATVVELLDSEDDLIRGYAQFLFDKDYSLYTAKQWGMDPKEVDKSILKRVPIRFTYDESYFKDKYEMMPLEGYHALIEALLDHPQISIKLGVEALDHIKISNGNILIDNIVIDYPVVYTGPVDELFEYSEGKLPYRSLRFEWRHEEIDSFQEYPVVAYPQAHEYTRITEYKKLPIQEVNGTSYAVEYPLPYVPGQVVEPYYPVITNESAVVYAKYEKKANVVKGLYLCGRLADFKYYNMDQAVERAFEIVDKLSAIID</sequence>
<evidence type="ECO:0000256" key="4">
    <source>
        <dbReference type="ARBA" id="ARBA00022827"/>
    </source>
</evidence>